<accession>A0A6P1MP31</accession>
<keyword evidence="1" id="KW-0489">Methyltransferase</keyword>
<keyword evidence="1" id="KW-0808">Transferase</keyword>
<protein>
    <submittedName>
        <fullName evidence="1">SAM-dependent methyltransferase</fullName>
    </submittedName>
</protein>
<dbReference type="RefSeq" id="WP_162363201.1">
    <property type="nucleotide sequence ID" value="NZ_CP047591.1"/>
</dbReference>
<dbReference type="GO" id="GO:0008168">
    <property type="term" value="F:methyltransferase activity"/>
    <property type="evidence" value="ECO:0007669"/>
    <property type="project" value="UniProtKB-KW"/>
</dbReference>
<dbReference type="Gene3D" id="3.40.50.150">
    <property type="entry name" value="Vaccinia Virus protein VP39"/>
    <property type="match status" value="1"/>
</dbReference>
<proteinExistence type="predicted"/>
<gene>
    <name evidence="1" type="ORF">Ami3637_14580</name>
</gene>
<dbReference type="GO" id="GO:0032259">
    <property type="term" value="P:methylation"/>
    <property type="evidence" value="ECO:0007669"/>
    <property type="project" value="UniProtKB-KW"/>
</dbReference>
<dbReference type="CDD" id="cd02440">
    <property type="entry name" value="AdoMet_MTases"/>
    <property type="match status" value="1"/>
</dbReference>
<evidence type="ECO:0000313" key="2">
    <source>
        <dbReference type="Proteomes" id="UP000463883"/>
    </source>
</evidence>
<evidence type="ECO:0000313" key="1">
    <source>
        <dbReference type="EMBL" id="QHI73436.1"/>
    </source>
</evidence>
<dbReference type="KEGG" id="amic:Ami3637_14580"/>
<reference evidence="1 2" key="1">
    <citation type="submission" date="2020-01" db="EMBL/GenBank/DDBJ databases">
        <title>Genomic analysis of Aminipila sp. CBA3637.</title>
        <authorList>
            <person name="Kim Y.B."/>
            <person name="Roh S.W."/>
        </authorList>
    </citation>
    <scope>NUCLEOTIDE SEQUENCE [LARGE SCALE GENOMIC DNA]</scope>
    <source>
        <strain evidence="1 2">CBA3637</strain>
    </source>
</reference>
<dbReference type="InterPro" id="IPR029063">
    <property type="entry name" value="SAM-dependent_MTases_sf"/>
</dbReference>
<dbReference type="Proteomes" id="UP000463883">
    <property type="component" value="Chromosome"/>
</dbReference>
<organism evidence="1 2">
    <name type="scientific">Aminipila terrae</name>
    <dbReference type="NCBI Taxonomy" id="2697030"/>
    <lineage>
        <taxon>Bacteria</taxon>
        <taxon>Bacillati</taxon>
        <taxon>Bacillota</taxon>
        <taxon>Clostridia</taxon>
        <taxon>Peptostreptococcales</taxon>
        <taxon>Anaerovoracaceae</taxon>
        <taxon>Aminipila</taxon>
    </lineage>
</organism>
<sequence length="313" mass="36590">MKSGQYIYNVNYNEQDYNLCAFEVKALFDDELENKVLFTNKEIDPSVSPFLKNRIKIIYKKKTFHEILDSILADDFRANDFMVQYVAMYKRDPNISQGKKLSKEAGLRIYGYPSFQSPKIMLGITYYQDYWYFGYLKQNNFKWRAHKQKPYSFSSALGVNMAKVLINVASRGDTSKRLIDTCCGVGTVILEGIFAGYDICGWEINPKVAELARLNLTHYEYNAKIVTGDMKDIRDFYDVVIVDLPYNNFSHFDGEKQWSIIRHAKKIANRMIIVTSADIRENLYAEQLKIMDYCRAEKTIKGDFVRYIWICEN</sequence>
<name>A0A6P1MP31_9FIRM</name>
<dbReference type="EMBL" id="CP047591">
    <property type="protein sequence ID" value="QHI73436.1"/>
    <property type="molecule type" value="Genomic_DNA"/>
</dbReference>
<dbReference type="SUPFAM" id="SSF53335">
    <property type="entry name" value="S-adenosyl-L-methionine-dependent methyltransferases"/>
    <property type="match status" value="1"/>
</dbReference>
<keyword evidence="2" id="KW-1185">Reference proteome</keyword>
<dbReference type="AlphaFoldDB" id="A0A6P1MP31"/>